<organism evidence="2 3">
    <name type="scientific">Priestia koreensis</name>
    <dbReference type="NCBI Taxonomy" id="284581"/>
    <lineage>
        <taxon>Bacteria</taxon>
        <taxon>Bacillati</taxon>
        <taxon>Bacillota</taxon>
        <taxon>Bacilli</taxon>
        <taxon>Bacillales</taxon>
        <taxon>Bacillaceae</taxon>
        <taxon>Priestia</taxon>
    </lineage>
</organism>
<keyword evidence="3" id="KW-1185">Reference proteome</keyword>
<protein>
    <submittedName>
        <fullName evidence="2">Uncharacterized protein</fullName>
    </submittedName>
</protein>
<dbReference type="Proteomes" id="UP000037558">
    <property type="component" value="Unassembled WGS sequence"/>
</dbReference>
<evidence type="ECO:0000313" key="3">
    <source>
        <dbReference type="Proteomes" id="UP000037558"/>
    </source>
</evidence>
<sequence length="126" mass="14230">MVIETSMNESILKAIYFTIQFLFIGFLLVNSTKRSSNMLVHSEELTQHVTEVLAATTESSSTLSKNVYELNHNIQDSQLGINQINAAVQNLREQSGFFLSLIEQTELQKTKSLRPLSKRITLLITV</sequence>
<dbReference type="STRING" id="284581.AMD01_19370"/>
<keyword evidence="1" id="KW-0812">Transmembrane</keyword>
<proteinExistence type="predicted"/>
<dbReference type="EMBL" id="LILC01000030">
    <property type="protein sequence ID" value="KOO41109.1"/>
    <property type="molecule type" value="Genomic_DNA"/>
</dbReference>
<name>A0A0M0KQM1_9BACI</name>
<dbReference type="PATRIC" id="fig|284581.3.peg.4257"/>
<accession>A0A0M0KQM1</accession>
<reference evidence="3" key="1">
    <citation type="submission" date="2015-08" db="EMBL/GenBank/DDBJ databases">
        <title>Fjat-14210 dsm16467.</title>
        <authorList>
            <person name="Liu B."/>
            <person name="Wang J."/>
            <person name="Zhu Y."/>
            <person name="Liu G."/>
            <person name="Chen Q."/>
            <person name="Chen Z."/>
            <person name="Lan J."/>
            <person name="Che J."/>
            <person name="Ge C."/>
            <person name="Shi H."/>
            <person name="Pan Z."/>
            <person name="Liu X."/>
        </authorList>
    </citation>
    <scope>NUCLEOTIDE SEQUENCE [LARGE SCALE GENOMIC DNA]</scope>
    <source>
        <strain evidence="3">DSM 16467</strain>
    </source>
</reference>
<keyword evidence="1" id="KW-0472">Membrane</keyword>
<keyword evidence="1" id="KW-1133">Transmembrane helix</keyword>
<gene>
    <name evidence="2" type="ORF">AMD01_19370</name>
</gene>
<comment type="caution">
    <text evidence="2">The sequence shown here is derived from an EMBL/GenBank/DDBJ whole genome shotgun (WGS) entry which is preliminary data.</text>
</comment>
<evidence type="ECO:0000256" key="1">
    <source>
        <dbReference type="SAM" id="Phobius"/>
    </source>
</evidence>
<evidence type="ECO:0000313" key="2">
    <source>
        <dbReference type="EMBL" id="KOO41109.1"/>
    </source>
</evidence>
<feature type="transmembrane region" description="Helical" evidence="1">
    <location>
        <begin position="12"/>
        <end position="29"/>
    </location>
</feature>
<dbReference type="AlphaFoldDB" id="A0A0M0KQM1"/>